<dbReference type="Pfam" id="PF10338">
    <property type="entry name" value="YBL028C_N"/>
    <property type="match status" value="1"/>
</dbReference>
<sequence length="140" mass="15747">MAKSARASSTKRNNAAMRAKLYGPASDSRTERLSAKLQELASKPRPDQERAMDIDDMPAALKDELEKAQSTTQGANDQEMDIDAQGAKMKPVKKPSTTHKPNRITKHRTTKVKKARNNVVFPDLLARKKRQTEAKARRHR</sequence>
<feature type="region of interest" description="Disordered" evidence="1">
    <location>
        <begin position="65"/>
        <end position="140"/>
    </location>
</feature>
<dbReference type="InterPro" id="IPR019434">
    <property type="entry name" value="DUF2423"/>
</dbReference>
<dbReference type="OrthoDB" id="4087970at2759"/>
<name>A0A0N1H7J8_9EURO</name>
<gene>
    <name evidence="3" type="ORF">AB675_9710</name>
</gene>
<feature type="compositionally biased region" description="Basic residues" evidence="1">
    <location>
        <begin position="90"/>
        <end position="116"/>
    </location>
</feature>
<dbReference type="GeneID" id="28742151"/>
<dbReference type="RefSeq" id="XP_018002469.1">
    <property type="nucleotide sequence ID" value="XM_018150271.1"/>
</dbReference>
<feature type="domain" description="DUF2423" evidence="2">
    <location>
        <begin position="1"/>
        <end position="44"/>
    </location>
</feature>
<dbReference type="VEuPathDB" id="FungiDB:AB675_9710"/>
<feature type="compositionally biased region" description="Basic and acidic residues" evidence="1">
    <location>
        <begin position="131"/>
        <end position="140"/>
    </location>
</feature>
<dbReference type="Proteomes" id="UP000038010">
    <property type="component" value="Unassembled WGS sequence"/>
</dbReference>
<dbReference type="PANTHER" id="PTHR28219:SF1">
    <property type="entry name" value="UPF0642 PROTEIN YBL028C"/>
    <property type="match status" value="1"/>
</dbReference>
<evidence type="ECO:0000313" key="4">
    <source>
        <dbReference type="Proteomes" id="UP000038010"/>
    </source>
</evidence>
<evidence type="ECO:0000256" key="1">
    <source>
        <dbReference type="SAM" id="MobiDB-lite"/>
    </source>
</evidence>
<dbReference type="AlphaFoldDB" id="A0A0N1H7J8"/>
<comment type="caution">
    <text evidence="3">The sequence shown here is derived from an EMBL/GenBank/DDBJ whole genome shotgun (WGS) entry which is preliminary data.</text>
</comment>
<dbReference type="PANTHER" id="PTHR28219">
    <property type="entry name" value="UPF0642 PROTEIN YBL028C"/>
    <property type="match status" value="1"/>
</dbReference>
<evidence type="ECO:0000313" key="3">
    <source>
        <dbReference type="EMBL" id="KPI42506.1"/>
    </source>
</evidence>
<feature type="region of interest" description="Disordered" evidence="1">
    <location>
        <begin position="1"/>
        <end position="32"/>
    </location>
</feature>
<feature type="compositionally biased region" description="Polar residues" evidence="1">
    <location>
        <begin position="1"/>
        <end position="13"/>
    </location>
</feature>
<reference evidence="3 4" key="1">
    <citation type="submission" date="2015-06" db="EMBL/GenBank/DDBJ databases">
        <title>Draft genome of the ant-associated black yeast Phialophora attae CBS 131958.</title>
        <authorList>
            <person name="Moreno L.F."/>
            <person name="Stielow B.J."/>
            <person name="de Hoog S."/>
            <person name="Vicente V.A."/>
            <person name="Weiss V.A."/>
            <person name="de Vries M."/>
            <person name="Cruz L.M."/>
            <person name="Souza E.M."/>
        </authorList>
    </citation>
    <scope>NUCLEOTIDE SEQUENCE [LARGE SCALE GENOMIC DNA]</scope>
    <source>
        <strain evidence="3 4">CBS 131958</strain>
    </source>
</reference>
<accession>A0A0N1H7J8</accession>
<protein>
    <recommendedName>
        <fullName evidence="2">DUF2423 domain-containing protein</fullName>
    </recommendedName>
</protein>
<dbReference type="EMBL" id="LFJN01000007">
    <property type="protein sequence ID" value="KPI42506.1"/>
    <property type="molecule type" value="Genomic_DNA"/>
</dbReference>
<proteinExistence type="predicted"/>
<dbReference type="GO" id="GO:0030687">
    <property type="term" value="C:preribosome, large subunit precursor"/>
    <property type="evidence" value="ECO:0007669"/>
    <property type="project" value="TreeGrafter"/>
</dbReference>
<organism evidence="3 4">
    <name type="scientific">Cyphellophora attinorum</name>
    <dbReference type="NCBI Taxonomy" id="1664694"/>
    <lineage>
        <taxon>Eukaryota</taxon>
        <taxon>Fungi</taxon>
        <taxon>Dikarya</taxon>
        <taxon>Ascomycota</taxon>
        <taxon>Pezizomycotina</taxon>
        <taxon>Eurotiomycetes</taxon>
        <taxon>Chaetothyriomycetidae</taxon>
        <taxon>Chaetothyriales</taxon>
        <taxon>Cyphellophoraceae</taxon>
        <taxon>Cyphellophora</taxon>
    </lineage>
</organism>
<keyword evidence="4" id="KW-1185">Reference proteome</keyword>
<evidence type="ECO:0000259" key="2">
    <source>
        <dbReference type="Pfam" id="PF10338"/>
    </source>
</evidence>